<evidence type="ECO:0000313" key="2">
    <source>
        <dbReference type="EMBL" id="KAK3099589.1"/>
    </source>
</evidence>
<keyword evidence="3" id="KW-1185">Reference proteome</keyword>
<reference evidence="2" key="1">
    <citation type="submission" date="2019-08" db="EMBL/GenBank/DDBJ databases">
        <title>The improved chromosome-level genome for the pearl oyster Pinctada fucata martensii using PacBio sequencing and Hi-C.</title>
        <authorList>
            <person name="Zheng Z."/>
        </authorList>
    </citation>
    <scope>NUCLEOTIDE SEQUENCE</scope>
    <source>
        <strain evidence="2">ZZ-2019</strain>
        <tissue evidence="2">Adductor muscle</tissue>
    </source>
</reference>
<dbReference type="GO" id="GO:0005615">
    <property type="term" value="C:extracellular space"/>
    <property type="evidence" value="ECO:0007669"/>
    <property type="project" value="TreeGrafter"/>
</dbReference>
<dbReference type="Proteomes" id="UP001186944">
    <property type="component" value="Unassembled WGS sequence"/>
</dbReference>
<keyword evidence="1" id="KW-0732">Signal</keyword>
<evidence type="ECO:0000313" key="3">
    <source>
        <dbReference type="Proteomes" id="UP001186944"/>
    </source>
</evidence>
<comment type="caution">
    <text evidence="2">The sequence shown here is derived from an EMBL/GenBank/DDBJ whole genome shotgun (WGS) entry which is preliminary data.</text>
</comment>
<feature type="chain" id="PRO_5041682978" description="Short-chain collagen C4-like" evidence="1">
    <location>
        <begin position="20"/>
        <end position="200"/>
    </location>
</feature>
<dbReference type="AlphaFoldDB" id="A0AA89BWZ9"/>
<organism evidence="2 3">
    <name type="scientific">Pinctada imbricata</name>
    <name type="common">Atlantic pearl-oyster</name>
    <name type="synonym">Pinctada martensii</name>
    <dbReference type="NCBI Taxonomy" id="66713"/>
    <lineage>
        <taxon>Eukaryota</taxon>
        <taxon>Metazoa</taxon>
        <taxon>Spiralia</taxon>
        <taxon>Lophotrochozoa</taxon>
        <taxon>Mollusca</taxon>
        <taxon>Bivalvia</taxon>
        <taxon>Autobranchia</taxon>
        <taxon>Pteriomorphia</taxon>
        <taxon>Pterioida</taxon>
        <taxon>Pterioidea</taxon>
        <taxon>Pteriidae</taxon>
        <taxon>Pinctada</taxon>
    </lineage>
</organism>
<gene>
    <name evidence="2" type="ORF">FSP39_006587</name>
</gene>
<dbReference type="InterPro" id="IPR051077">
    <property type="entry name" value="Ca-dependent_lectin"/>
</dbReference>
<feature type="signal peptide" evidence="1">
    <location>
        <begin position="1"/>
        <end position="19"/>
    </location>
</feature>
<evidence type="ECO:0008006" key="4">
    <source>
        <dbReference type="Google" id="ProtNLM"/>
    </source>
</evidence>
<evidence type="ECO:0000256" key="1">
    <source>
        <dbReference type="SAM" id="SignalP"/>
    </source>
</evidence>
<proteinExistence type="predicted"/>
<protein>
    <recommendedName>
        <fullName evidence="4">Short-chain collagen C4-like</fullName>
    </recommendedName>
</protein>
<name>A0AA89BWZ9_PINIB</name>
<dbReference type="PANTHER" id="PTHR24024:SF18">
    <property type="entry name" value="SHORT-CHAIN COLLAGEN C4-LIKE"/>
    <property type="match status" value="1"/>
</dbReference>
<sequence length="200" mass="22268">MFSAVIFLTFACFYQISLTDDHIKKRELLAKDKSLFKELRDKLTVLEKRLDSRSCDRFHAGYIGGSSHTHKGAAVNYLCMPKNPDWDKYANGIQGYRAYLYGTEYEMRENSNGIPQSYHDYESPCAVCRALGTSSTLMIPGRYNHEAASQYICVDGDAENVGSNSNKDGALLYPVEAICGSLKCPPYVGGRELACVVCSK</sequence>
<dbReference type="EMBL" id="VSWD01000006">
    <property type="protein sequence ID" value="KAK3099589.1"/>
    <property type="molecule type" value="Genomic_DNA"/>
</dbReference>
<accession>A0AA89BWZ9</accession>
<dbReference type="PANTHER" id="PTHR24024">
    <property type="entry name" value="PULMONARY SURFACTANT-ASSOCIATED PROTEIN A"/>
    <property type="match status" value="1"/>
</dbReference>